<keyword evidence="4" id="KW-0574">Periplasm</keyword>
<reference evidence="6 7" key="1">
    <citation type="submission" date="2016-10" db="EMBL/GenBank/DDBJ databases">
        <authorList>
            <person name="de Groot N.N."/>
        </authorList>
    </citation>
    <scope>NUCLEOTIDE SEQUENCE [LARGE SCALE GENOMIC DNA]</scope>
    <source>
        <strain evidence="6 7">Nl18</strain>
    </source>
</reference>
<organism evidence="6 7">
    <name type="scientific">Nitrosospira multiformis</name>
    <dbReference type="NCBI Taxonomy" id="1231"/>
    <lineage>
        <taxon>Bacteria</taxon>
        <taxon>Pseudomonadati</taxon>
        <taxon>Pseudomonadota</taxon>
        <taxon>Betaproteobacteria</taxon>
        <taxon>Nitrosomonadales</taxon>
        <taxon>Nitrosomonadaceae</taxon>
        <taxon>Nitrosospira</taxon>
    </lineage>
</organism>
<accession>A0A1H8NGJ2</accession>
<evidence type="ECO:0000256" key="5">
    <source>
        <dbReference type="SAM" id="SignalP"/>
    </source>
</evidence>
<protein>
    <submittedName>
        <fullName evidence="6">LTXXQ motif family protein</fullName>
    </submittedName>
</protein>
<dbReference type="InterPro" id="IPR052211">
    <property type="entry name" value="Cpx_auxiliary_protein"/>
</dbReference>
<evidence type="ECO:0000256" key="1">
    <source>
        <dbReference type="ARBA" id="ARBA00004418"/>
    </source>
</evidence>
<dbReference type="Proteomes" id="UP000183898">
    <property type="component" value="Unassembled WGS sequence"/>
</dbReference>
<dbReference type="GO" id="GO:0051082">
    <property type="term" value="F:unfolded protein binding"/>
    <property type="evidence" value="ECO:0007669"/>
    <property type="project" value="TreeGrafter"/>
</dbReference>
<evidence type="ECO:0000256" key="3">
    <source>
        <dbReference type="ARBA" id="ARBA00022729"/>
    </source>
</evidence>
<dbReference type="PANTHER" id="PTHR38102">
    <property type="entry name" value="PERIPLASMIC CHAPERONE SPY"/>
    <property type="match status" value="1"/>
</dbReference>
<evidence type="ECO:0000256" key="2">
    <source>
        <dbReference type="ARBA" id="ARBA00008441"/>
    </source>
</evidence>
<dbReference type="Gene3D" id="1.20.120.1490">
    <property type="match status" value="1"/>
</dbReference>
<proteinExistence type="inferred from homology"/>
<dbReference type="AlphaFoldDB" id="A0A1H8NGJ2"/>
<dbReference type="EMBL" id="FOCT01000016">
    <property type="protein sequence ID" value="SEO28513.1"/>
    <property type="molecule type" value="Genomic_DNA"/>
</dbReference>
<feature type="chain" id="PRO_5010220311" evidence="5">
    <location>
        <begin position="22"/>
        <end position="162"/>
    </location>
</feature>
<dbReference type="InterPro" id="IPR012899">
    <property type="entry name" value="LTXXQ"/>
</dbReference>
<evidence type="ECO:0000313" key="6">
    <source>
        <dbReference type="EMBL" id="SEO28513.1"/>
    </source>
</evidence>
<dbReference type="RefSeq" id="WP_074748845.1">
    <property type="nucleotide sequence ID" value="NZ_FOCT01000016.1"/>
</dbReference>
<dbReference type="PANTHER" id="PTHR38102:SF1">
    <property type="entry name" value="PERIPLASMIC CHAPERONE SPY"/>
    <property type="match status" value="1"/>
</dbReference>
<evidence type="ECO:0000256" key="4">
    <source>
        <dbReference type="ARBA" id="ARBA00022764"/>
    </source>
</evidence>
<gene>
    <name evidence="6" type="ORF">SAMN05216404_11633</name>
</gene>
<dbReference type="PIRSF" id="PIRSF034445">
    <property type="entry name" value="CpxP_Spy"/>
    <property type="match status" value="1"/>
</dbReference>
<feature type="signal peptide" evidence="5">
    <location>
        <begin position="1"/>
        <end position="21"/>
    </location>
</feature>
<comment type="similarity">
    <text evidence="2">Belongs to the CpxP/Spy family.</text>
</comment>
<keyword evidence="3 5" id="KW-0732">Signal</keyword>
<dbReference type="CDD" id="cd09916">
    <property type="entry name" value="CpxP_like"/>
    <property type="match status" value="1"/>
</dbReference>
<evidence type="ECO:0000313" key="7">
    <source>
        <dbReference type="Proteomes" id="UP000183898"/>
    </source>
</evidence>
<name>A0A1H8NGJ2_9PROT</name>
<dbReference type="Pfam" id="PF07813">
    <property type="entry name" value="LTXXQ"/>
    <property type="match status" value="1"/>
</dbReference>
<sequence>MKTIMKLSLISGLLASGIVLADPHSDAYQKYASSGYHHSADSRSEGQGMEGKKAFWDKMADRLQLTSEQRASIEAIMEKSKPQTAAIREKIRTNRRELRELARNPQIDDSRVQQLARERGNLVTELVTERTRTRHAINQILTDAQQEQMKQMREKNRHHGKG</sequence>
<dbReference type="GO" id="GO:0030288">
    <property type="term" value="C:outer membrane-bounded periplasmic space"/>
    <property type="evidence" value="ECO:0007669"/>
    <property type="project" value="TreeGrafter"/>
</dbReference>
<comment type="subcellular location">
    <subcellularLocation>
        <location evidence="1">Periplasm</location>
    </subcellularLocation>
</comment>